<keyword evidence="2" id="KW-0812">Transmembrane</keyword>
<gene>
    <name evidence="3" type="ORF">FE374_14160</name>
</gene>
<feature type="transmembrane region" description="Helical" evidence="2">
    <location>
        <begin position="371"/>
        <end position="389"/>
    </location>
</feature>
<evidence type="ECO:0000313" key="4">
    <source>
        <dbReference type="Proteomes" id="UP000314616"/>
    </source>
</evidence>
<feature type="transmembrane region" description="Helical" evidence="2">
    <location>
        <begin position="438"/>
        <end position="459"/>
    </location>
</feature>
<dbReference type="RefSeq" id="WP_139929846.1">
    <property type="nucleotide sequence ID" value="NZ_CP040915.1"/>
</dbReference>
<proteinExistence type="predicted"/>
<feature type="transmembrane region" description="Helical" evidence="2">
    <location>
        <begin position="471"/>
        <end position="491"/>
    </location>
</feature>
<evidence type="ECO:0000313" key="3">
    <source>
        <dbReference type="EMBL" id="QDC25596.1"/>
    </source>
</evidence>
<dbReference type="Proteomes" id="UP000314616">
    <property type="component" value="Chromosome"/>
</dbReference>
<feature type="transmembrane region" description="Helical" evidence="2">
    <location>
        <begin position="265"/>
        <end position="289"/>
    </location>
</feature>
<keyword evidence="2" id="KW-0472">Membrane</keyword>
<feature type="transmembrane region" description="Helical" evidence="2">
    <location>
        <begin position="498"/>
        <end position="520"/>
    </location>
</feature>
<dbReference type="PANTHER" id="PTHR38454:SF1">
    <property type="entry name" value="INTEGRAL MEMBRANE PROTEIN"/>
    <property type="match status" value="1"/>
</dbReference>
<feature type="transmembrane region" description="Helical" evidence="2">
    <location>
        <begin position="409"/>
        <end position="426"/>
    </location>
</feature>
<feature type="transmembrane region" description="Helical" evidence="2">
    <location>
        <begin position="134"/>
        <end position="152"/>
    </location>
</feature>
<dbReference type="AlphaFoldDB" id="A0A5B8CBQ1"/>
<feature type="region of interest" description="Disordered" evidence="1">
    <location>
        <begin position="928"/>
        <end position="949"/>
    </location>
</feature>
<dbReference type="InterPro" id="IPR018580">
    <property type="entry name" value="Uncharacterised_YfhO"/>
</dbReference>
<reference evidence="3 4" key="1">
    <citation type="submission" date="2019-05" db="EMBL/GenBank/DDBJ databases">
        <title>Georgenia *** sp. nov., and Georgenia *** sp. nov., isolated from the intestinal contents of plateau pika (Ochotona curzoniae) in the Qinghai-Tibet plateau of China.</title>
        <authorList>
            <person name="Tian Z."/>
        </authorList>
    </citation>
    <scope>NUCLEOTIDE SEQUENCE [LARGE SCALE GENOMIC DNA]</scope>
    <source>
        <strain evidence="3 4">Z443</strain>
    </source>
</reference>
<sequence>MRSGEEPDHRARDVQRAPARWTAWLAPVLLVVVLLGPSLLGLRLFAAGDLIERRAPWAETSTVEQVVNTCVSDTIDASLPHQLVYRDRLAAGDPAPLWDNYASAGTILAAAPFQGVVSPIFQATLAMPDAAFQGWMKLFEVAAILAGTVLWARRVGLSVPAGVVGGFLYATGSFMVMWTNWPQTRTAAFFPLLFWAMERLVQDRTVRSALPLPLVVAAIVLGGFPAIAVHAVYLAAAYAVVRLVVLNRTTGRAARGGPWERWGRAPLLAAGGGAVALLLVGFQVVPWAQQLMGTVDLERRANAWTATIGLGEILTIAYPQALGTCHSGDARWGSYIPVEGISFVGAGAVVLCLAAVVLPVGAWLSRGVRTFLLVGGLVALAATFLGGPLNYLLQLLPLMGGSGLHRMRAVGGLMLAMLAAVGFDAVARSAGQGRWWRWLAVAAGPVLLGAAAWATYSVAPGPQEWQQVRGTVLLGFLCGAGVALAWAWAMAPRVRWRAVAVAAIPVLLAVDGLTFAHAMWPRVDPELAYRETSTDAFLRANLGRERLVGVHSAYWGGAGQVHGLRSLSGHTFTPEEWRALLLEADPGMFASATSHSLSTLGALEGPVMDRFAVRYGVADTTMVPLGSFWGDGEQDDARSVVLQEAVAARVVPAGTPVRGAVVELVGSTGDVPESGDTGRLVAQAVAADGRVLAESSRRLRDHETGTVTVAVAGEHLATTTEPYTVTVRAEGGADLEVRAAGGFPDQQGAAWAGVIVAPDDGLTLVQTADAQVYERESVLPRFRWASGAETCETAVECAELMADVAPTTVLLTGSDAAAHAFDGAPAVVLVEQDDDDLQRVRVTSDGAGMLVVADGFQDDWVATVDGREVPIVRADHAMKGVPVPAGEHVIDLAYRPVGWGVGPWVAGATALALAAAWVWLARRDRRAAQRDGDAARRDGDAGQPAGSAR</sequence>
<feature type="compositionally biased region" description="Basic and acidic residues" evidence="1">
    <location>
        <begin position="928"/>
        <end position="940"/>
    </location>
</feature>
<dbReference type="EMBL" id="CP040915">
    <property type="protein sequence ID" value="QDC25596.1"/>
    <property type="molecule type" value="Genomic_DNA"/>
</dbReference>
<dbReference type="PANTHER" id="PTHR38454">
    <property type="entry name" value="INTEGRAL MEMBRANE PROTEIN-RELATED"/>
    <property type="match status" value="1"/>
</dbReference>
<organism evidence="3 4">
    <name type="scientific">Georgenia yuyongxinii</name>
    <dbReference type="NCBI Taxonomy" id="2589797"/>
    <lineage>
        <taxon>Bacteria</taxon>
        <taxon>Bacillati</taxon>
        <taxon>Actinomycetota</taxon>
        <taxon>Actinomycetes</taxon>
        <taxon>Micrococcales</taxon>
        <taxon>Bogoriellaceae</taxon>
        <taxon>Georgenia</taxon>
    </lineage>
</organism>
<name>A0A5B8CBQ1_9MICO</name>
<keyword evidence="2" id="KW-1133">Transmembrane helix</keyword>
<feature type="transmembrane region" description="Helical" evidence="2">
    <location>
        <begin position="21"/>
        <end position="46"/>
    </location>
</feature>
<feature type="transmembrane region" description="Helical" evidence="2">
    <location>
        <begin position="213"/>
        <end position="245"/>
    </location>
</feature>
<evidence type="ECO:0000256" key="1">
    <source>
        <dbReference type="SAM" id="MobiDB-lite"/>
    </source>
</evidence>
<evidence type="ECO:0000256" key="2">
    <source>
        <dbReference type="SAM" id="Phobius"/>
    </source>
</evidence>
<dbReference type="Pfam" id="PF09586">
    <property type="entry name" value="YfhO"/>
    <property type="match status" value="1"/>
</dbReference>
<dbReference type="KEGG" id="gyu:FE374_14160"/>
<feature type="transmembrane region" description="Helical" evidence="2">
    <location>
        <begin position="341"/>
        <end position="364"/>
    </location>
</feature>
<accession>A0A5B8CBQ1</accession>
<dbReference type="OrthoDB" id="3752109at2"/>
<feature type="transmembrane region" description="Helical" evidence="2">
    <location>
        <begin position="897"/>
        <end position="920"/>
    </location>
</feature>
<feature type="transmembrane region" description="Helical" evidence="2">
    <location>
        <begin position="159"/>
        <end position="178"/>
    </location>
</feature>
<protein>
    <submittedName>
        <fullName evidence="3">YfhO family protein</fullName>
    </submittedName>
</protein>